<evidence type="ECO:0000313" key="2">
    <source>
        <dbReference type="Proteomes" id="UP000586119"/>
    </source>
</evidence>
<dbReference type="AlphaFoldDB" id="A0A7Z0LP97"/>
<name>A0A7Z0LP97_9GAMM</name>
<reference evidence="1 2" key="1">
    <citation type="journal article" date="2015" name="Int. J. Syst. Evol. Microbiol.">
        <title>Halomonas salicampi sp. nov., a halotolerant and alkalitolerant bacterium isolated from a saltern soil.</title>
        <authorList>
            <person name="Lee J.C."/>
            <person name="Kim Y.S."/>
            <person name="Yun B.S."/>
            <person name="Whang K.S."/>
        </authorList>
    </citation>
    <scope>NUCLEOTIDE SEQUENCE [LARGE SCALE GENOMIC DNA]</scope>
    <source>
        <strain evidence="1 2">BH103</strain>
    </source>
</reference>
<dbReference type="RefSeq" id="WP_179931851.1">
    <property type="nucleotide sequence ID" value="NZ_JACCDF010000027.1"/>
</dbReference>
<keyword evidence="2" id="KW-1185">Reference proteome</keyword>
<gene>
    <name evidence="1" type="ORF">HZS81_17730</name>
</gene>
<accession>A0A7Z0LP97</accession>
<dbReference type="EMBL" id="JACCDF010000027">
    <property type="protein sequence ID" value="NYS62597.1"/>
    <property type="molecule type" value="Genomic_DNA"/>
</dbReference>
<protein>
    <submittedName>
        <fullName evidence="1">Uncharacterized protein</fullName>
    </submittedName>
</protein>
<comment type="caution">
    <text evidence="1">The sequence shown here is derived from an EMBL/GenBank/DDBJ whole genome shotgun (WGS) entry which is preliminary data.</text>
</comment>
<proteinExistence type="predicted"/>
<dbReference type="Proteomes" id="UP000586119">
    <property type="component" value="Unassembled WGS sequence"/>
</dbReference>
<organism evidence="1 2">
    <name type="scientific">Vreelandella salicampi</name>
    <dbReference type="NCBI Taxonomy" id="1449798"/>
    <lineage>
        <taxon>Bacteria</taxon>
        <taxon>Pseudomonadati</taxon>
        <taxon>Pseudomonadota</taxon>
        <taxon>Gammaproteobacteria</taxon>
        <taxon>Oceanospirillales</taxon>
        <taxon>Halomonadaceae</taxon>
        <taxon>Vreelandella</taxon>
    </lineage>
</organism>
<sequence>MEPENRLNEAKTALEIRGRMEALRKEQEALLEAYPDVLRQEAETAKSRIIAGWQEVEEGIRLWQQCQQYALDETDEDLYYIGPFSSQALFDIKDKMAAAGVGNKVFSPVIQSRSGFTGWLDGGE</sequence>
<evidence type="ECO:0000313" key="1">
    <source>
        <dbReference type="EMBL" id="NYS62597.1"/>
    </source>
</evidence>